<accession>A0AAD4XRF6</accession>
<comment type="caution">
    <text evidence="2">The sequence shown here is derived from an EMBL/GenBank/DDBJ whole genome shotgun (WGS) entry which is preliminary data.</text>
</comment>
<organism evidence="2 3">
    <name type="scientific">Papaver atlanticum</name>
    <dbReference type="NCBI Taxonomy" id="357466"/>
    <lineage>
        <taxon>Eukaryota</taxon>
        <taxon>Viridiplantae</taxon>
        <taxon>Streptophyta</taxon>
        <taxon>Embryophyta</taxon>
        <taxon>Tracheophyta</taxon>
        <taxon>Spermatophyta</taxon>
        <taxon>Magnoliopsida</taxon>
        <taxon>Ranunculales</taxon>
        <taxon>Papaveraceae</taxon>
        <taxon>Papaveroideae</taxon>
        <taxon>Papaver</taxon>
    </lineage>
</organism>
<evidence type="ECO:0000313" key="3">
    <source>
        <dbReference type="Proteomes" id="UP001202328"/>
    </source>
</evidence>
<feature type="transmembrane region" description="Helical" evidence="1">
    <location>
        <begin position="12"/>
        <end position="34"/>
    </location>
</feature>
<name>A0AAD4XRF6_9MAGN</name>
<sequence>MAAVESKKDLRLWDLILNVAIAGITQGGFSWVGVCLNCKTRVCDVVLLNWVSSKVSDTEWWKMRMRAGVQVVRYRLMIRYSGFHDGAKYMDKHEKFTARIYSQHRDMAIKRCKEIEEPVEDDLAGCKGSEDYEDEHTWCH</sequence>
<reference evidence="2" key="1">
    <citation type="submission" date="2022-04" db="EMBL/GenBank/DDBJ databases">
        <title>A functionally conserved STORR gene fusion in Papaver species that diverged 16.8 million years ago.</title>
        <authorList>
            <person name="Catania T."/>
        </authorList>
    </citation>
    <scope>NUCLEOTIDE SEQUENCE</scope>
    <source>
        <strain evidence="2">S-188037</strain>
    </source>
</reference>
<keyword evidence="3" id="KW-1185">Reference proteome</keyword>
<keyword evidence="1" id="KW-1133">Transmembrane helix</keyword>
<dbReference type="Proteomes" id="UP001202328">
    <property type="component" value="Unassembled WGS sequence"/>
</dbReference>
<keyword evidence="1" id="KW-0812">Transmembrane</keyword>
<gene>
    <name evidence="2" type="ORF">MKW98_003254</name>
</gene>
<dbReference type="EMBL" id="JAJJMB010003633">
    <property type="protein sequence ID" value="KAI3946691.1"/>
    <property type="molecule type" value="Genomic_DNA"/>
</dbReference>
<evidence type="ECO:0000256" key="1">
    <source>
        <dbReference type="SAM" id="Phobius"/>
    </source>
</evidence>
<evidence type="ECO:0000313" key="2">
    <source>
        <dbReference type="EMBL" id="KAI3946691.1"/>
    </source>
</evidence>
<dbReference type="AlphaFoldDB" id="A0AAD4XRF6"/>
<keyword evidence="1" id="KW-0472">Membrane</keyword>
<protein>
    <submittedName>
        <fullName evidence="2">Uncharacterized protein</fullName>
    </submittedName>
</protein>
<proteinExistence type="predicted"/>